<keyword evidence="1" id="KW-0472">Membrane</keyword>
<organism evidence="2 3">
    <name type="scientific">Dolosigranulum pigrum</name>
    <dbReference type="NCBI Taxonomy" id="29394"/>
    <lineage>
        <taxon>Bacteria</taxon>
        <taxon>Bacillati</taxon>
        <taxon>Bacillota</taxon>
        <taxon>Bacilli</taxon>
        <taxon>Lactobacillales</taxon>
        <taxon>Carnobacteriaceae</taxon>
        <taxon>Dolosigranulum</taxon>
    </lineage>
</organism>
<dbReference type="AlphaFoldDB" id="A0A328KU76"/>
<proteinExistence type="predicted"/>
<feature type="transmembrane region" description="Helical" evidence="1">
    <location>
        <begin position="107"/>
        <end position="134"/>
    </location>
</feature>
<protein>
    <submittedName>
        <fullName evidence="2">Uncharacterized protein</fullName>
    </submittedName>
</protein>
<feature type="transmembrane region" description="Helical" evidence="1">
    <location>
        <begin position="154"/>
        <end position="177"/>
    </location>
</feature>
<evidence type="ECO:0000313" key="2">
    <source>
        <dbReference type="EMBL" id="RAN64444.1"/>
    </source>
</evidence>
<evidence type="ECO:0000256" key="1">
    <source>
        <dbReference type="SAM" id="Phobius"/>
    </source>
</evidence>
<reference evidence="2 3" key="1">
    <citation type="submission" date="2017-03" db="EMBL/GenBank/DDBJ databases">
        <title>wgs assembly of Dolosigranulum pigrum KPL CDC strains.</title>
        <authorList>
            <person name="Brugger S.D."/>
            <person name="Pettigrew M."/>
            <person name="Kong Y."/>
            <person name="Lemon K.P."/>
        </authorList>
    </citation>
    <scope>NUCLEOTIDE SEQUENCE [LARGE SCALE GENOMIC DNA]</scope>
    <source>
        <strain evidence="2 3">KPL1931_CDC4294-98</strain>
    </source>
</reference>
<dbReference type="Proteomes" id="UP000249099">
    <property type="component" value="Unassembled WGS sequence"/>
</dbReference>
<feature type="transmembrane region" description="Helical" evidence="1">
    <location>
        <begin position="61"/>
        <end position="87"/>
    </location>
</feature>
<dbReference type="RefSeq" id="WP_112789850.1">
    <property type="nucleotide sequence ID" value="NZ_NAQV01000006.1"/>
</dbReference>
<name>A0A328KU76_9LACT</name>
<feature type="transmembrane region" description="Helical" evidence="1">
    <location>
        <begin position="21"/>
        <end position="41"/>
    </location>
</feature>
<feature type="transmembrane region" description="Helical" evidence="1">
    <location>
        <begin position="189"/>
        <end position="211"/>
    </location>
</feature>
<keyword evidence="1" id="KW-1133">Transmembrane helix</keyword>
<feature type="transmembrane region" description="Helical" evidence="1">
    <location>
        <begin position="231"/>
        <end position="248"/>
    </location>
</feature>
<gene>
    <name evidence="2" type="ORF">B8A44_02360</name>
</gene>
<dbReference type="EMBL" id="NAQV01000006">
    <property type="protein sequence ID" value="RAN64444.1"/>
    <property type="molecule type" value="Genomic_DNA"/>
</dbReference>
<keyword evidence="1" id="KW-0812">Transmembrane</keyword>
<accession>A0A328KU76</accession>
<evidence type="ECO:0000313" key="3">
    <source>
        <dbReference type="Proteomes" id="UP000249099"/>
    </source>
</evidence>
<sequence>MINLVKMHWQVLVEHKKSLGWLLDAQLGLVFLTVLQFFSLVEVGEESASLAELFYFSLGGIASRLYGFHMIRVLCISLGPFFVIYLVRESQEMIRHYFVGRVRRMGYLRLSGLVSSGIFHMIISALWIGLLFGISILKNWSAAGKFFFIGGSQWVPYVLLITWLHMTVGLYLLSVLFEGSMKYFSQPIVGFMVFVISVVFSVGVSTFLPAISYLLPGMYPLIDRSKVILEYHIIGQLITSSMLTWLVVRK</sequence>
<comment type="caution">
    <text evidence="2">The sequence shown here is derived from an EMBL/GenBank/DDBJ whole genome shotgun (WGS) entry which is preliminary data.</text>
</comment>